<dbReference type="OrthoDB" id="5415015at2"/>
<dbReference type="RefSeq" id="WP_139795888.1">
    <property type="nucleotide sequence ID" value="NZ_FWXY01000029.1"/>
</dbReference>
<organism evidence="1 2">
    <name type="scientific">Desulfocicer vacuolatum DSM 3385</name>
    <dbReference type="NCBI Taxonomy" id="1121400"/>
    <lineage>
        <taxon>Bacteria</taxon>
        <taxon>Pseudomonadati</taxon>
        <taxon>Thermodesulfobacteriota</taxon>
        <taxon>Desulfobacteria</taxon>
        <taxon>Desulfobacterales</taxon>
        <taxon>Desulfobacteraceae</taxon>
        <taxon>Desulfocicer</taxon>
    </lineage>
</organism>
<reference evidence="1 2" key="1">
    <citation type="submission" date="2017-04" db="EMBL/GenBank/DDBJ databases">
        <authorList>
            <person name="Afonso C.L."/>
            <person name="Miller P.J."/>
            <person name="Scott M.A."/>
            <person name="Spackman E."/>
            <person name="Goraichik I."/>
            <person name="Dimitrov K.M."/>
            <person name="Suarez D.L."/>
            <person name="Swayne D.E."/>
        </authorList>
    </citation>
    <scope>NUCLEOTIDE SEQUENCE [LARGE SCALE GENOMIC DNA]</scope>
    <source>
        <strain evidence="1 2">DSM 3385</strain>
    </source>
</reference>
<name>A0A1W2ED65_9BACT</name>
<dbReference type="EMBL" id="FWXY01000029">
    <property type="protein sequence ID" value="SMD07597.1"/>
    <property type="molecule type" value="Genomic_DNA"/>
</dbReference>
<dbReference type="AlphaFoldDB" id="A0A1W2ED65"/>
<proteinExistence type="predicted"/>
<protein>
    <submittedName>
        <fullName evidence="1">Uncharacterized protein</fullName>
    </submittedName>
</protein>
<dbReference type="Proteomes" id="UP000192418">
    <property type="component" value="Unassembled WGS sequence"/>
</dbReference>
<keyword evidence="2" id="KW-1185">Reference proteome</keyword>
<sequence>MGKNPMKKKVNKWIKKGKDPRSAHWQAALEATLKLFGPDLEPGRLIPMGPLEDEDLVVFEKALAVVDLSPNVSAAFIPPLLAGKLTPPDTVEELHRISKDAPSYQILISRPGKEIRILSAEISEHATRPGVDLFQSGAFLGNYDFENQSVCLEHLNKIIRAHVWKAEGWTREDHVAYTLNWFEKVTCLNSATVAVEKDFSFFHSPTLIKSNQIDAMFTLMTEDLLKRGKDETDPFGQAVLSMENLKQEGREAPLAAQIIEDGMLQQLNLMRTLDLVKFSDFTNAQSEKFKRGFSETVRYLEGQLA</sequence>
<gene>
    <name evidence="1" type="ORF">SAMN02746065_12911</name>
</gene>
<evidence type="ECO:0000313" key="1">
    <source>
        <dbReference type="EMBL" id="SMD07597.1"/>
    </source>
</evidence>
<evidence type="ECO:0000313" key="2">
    <source>
        <dbReference type="Proteomes" id="UP000192418"/>
    </source>
</evidence>
<accession>A0A1W2ED65</accession>